<dbReference type="InterPro" id="IPR027073">
    <property type="entry name" value="5_3_exoribonuclease"/>
</dbReference>
<organism evidence="3 4">
    <name type="scientific">Pelagomonas calceolata</name>
    <dbReference type="NCBI Taxonomy" id="35677"/>
    <lineage>
        <taxon>Eukaryota</taxon>
        <taxon>Sar</taxon>
        <taxon>Stramenopiles</taxon>
        <taxon>Ochrophyta</taxon>
        <taxon>Pelagophyceae</taxon>
        <taxon>Pelagomonadales</taxon>
        <taxon>Pelagomonadaceae</taxon>
        <taxon>Pelagomonas</taxon>
    </lineage>
</organism>
<feature type="compositionally biased region" description="Low complexity" evidence="1">
    <location>
        <begin position="446"/>
        <end position="459"/>
    </location>
</feature>
<dbReference type="GO" id="GO:0000956">
    <property type="term" value="P:nuclear-transcribed mRNA catabolic process"/>
    <property type="evidence" value="ECO:0007669"/>
    <property type="project" value="TreeGrafter"/>
</dbReference>
<dbReference type="Gene3D" id="3.40.50.12390">
    <property type="match status" value="1"/>
</dbReference>
<dbReference type="InterPro" id="IPR004859">
    <property type="entry name" value="Xrn1_N"/>
</dbReference>
<keyword evidence="4" id="KW-1185">Reference proteome</keyword>
<comment type="caution">
    <text evidence="3">The sequence shown here is derived from an EMBL/GenBank/DDBJ whole genome shotgun (WGS) entry which is preliminary data.</text>
</comment>
<gene>
    <name evidence="3" type="ORF">PECAL_1P03640</name>
</gene>
<dbReference type="PANTHER" id="PTHR12341">
    <property type="entry name" value="5'-&gt;3' EXORIBONUCLEASE"/>
    <property type="match status" value="1"/>
</dbReference>
<dbReference type="OrthoDB" id="372487at2759"/>
<dbReference type="Proteomes" id="UP000789595">
    <property type="component" value="Unassembled WGS sequence"/>
</dbReference>
<feature type="region of interest" description="Disordered" evidence="1">
    <location>
        <begin position="611"/>
        <end position="653"/>
    </location>
</feature>
<dbReference type="GO" id="GO:0003723">
    <property type="term" value="F:RNA binding"/>
    <property type="evidence" value="ECO:0007669"/>
    <property type="project" value="TreeGrafter"/>
</dbReference>
<dbReference type="AlphaFoldDB" id="A0A8J2S3G2"/>
<name>A0A8J2S3G2_9STRA</name>
<sequence length="738" mass="78254">MGINNFHKWVDATFGCTQKASRVDCEDLLVDMNSLVHGAARKANTPAQAHKLILKRLEGLLDERRPGPTVRASQTLALFSDGPAPLAKLTTQRARRLRGRSAARADGYDEDVVDEAKFTTLMISPGTAFSRALAERLDAWAAKRLAKGRGFRRVVLSDASVAGEGELKAFEYADTYGDRDVVVYGGDADLVAMALSRRCQRRGRLRILDENGRLIDVKTLAKRVAPAHPLDLAVLAIAGGGNDYLPGLQHSAPHLWSALKKSKAGPLWRDGALDRAAFAAVLKAFGESREGKGESGDLREAALGRRRADGAPAAPRTVITTLEPRRADLCNVRVLPPRDFGDVARGAETLTYRVRWRRANGGAWCAAQAYETGAPLDAVPLETIKHGVPIRVPAGGGEVEVCASAKNSKGWGASRTQKQRRAKSFCMALGPDEHDAHTAAEMKRQPAAAETPANDDAPAPAIPAPMKRAWDAAAWLDQLEWTLAMYVRGRCVDWRLLYAYPGRPSVGDLVRACGAPAPKCVPRPPISPVAALACLIPGRSAAALLPTKARLLLDDGSPIASLWWGANDAIDVDAIEAAVDEAVPPAWGTPVIVDAKGRTAVRLLADGAAAYPPLPRARGGGGRAPPPRGRAPPPRGHPVPPPRGPHAAAPSYSAPPVLHAIVPPPPAHFTVVPPPAPSLAKRPPPRHGPPPPPPQPKRGRGGKGRGRGRGRGDAAAAYRPTSSGGGARVPRSRGRGRS</sequence>
<feature type="compositionally biased region" description="Basic residues" evidence="1">
    <location>
        <begin position="697"/>
        <end position="709"/>
    </location>
</feature>
<evidence type="ECO:0000259" key="2">
    <source>
        <dbReference type="Pfam" id="PF03159"/>
    </source>
</evidence>
<feature type="domain" description="Xrn1 N-terminal" evidence="2">
    <location>
        <begin position="1"/>
        <end position="198"/>
    </location>
</feature>
<evidence type="ECO:0000313" key="3">
    <source>
        <dbReference type="EMBL" id="CAH0364017.1"/>
    </source>
</evidence>
<proteinExistence type="predicted"/>
<reference evidence="3" key="1">
    <citation type="submission" date="2021-11" db="EMBL/GenBank/DDBJ databases">
        <authorList>
            <consortium name="Genoscope - CEA"/>
            <person name="William W."/>
        </authorList>
    </citation>
    <scope>NUCLEOTIDE SEQUENCE</scope>
</reference>
<feature type="region of interest" description="Disordered" evidence="1">
    <location>
        <begin position="441"/>
        <end position="460"/>
    </location>
</feature>
<dbReference type="GO" id="GO:0005634">
    <property type="term" value="C:nucleus"/>
    <property type="evidence" value="ECO:0007669"/>
    <property type="project" value="TreeGrafter"/>
</dbReference>
<feature type="compositionally biased region" description="Pro residues" evidence="1">
    <location>
        <begin position="624"/>
        <end position="644"/>
    </location>
</feature>
<evidence type="ECO:0000313" key="4">
    <source>
        <dbReference type="Proteomes" id="UP000789595"/>
    </source>
</evidence>
<protein>
    <recommendedName>
        <fullName evidence="2">Xrn1 N-terminal domain-containing protein</fullName>
    </recommendedName>
</protein>
<dbReference type="EMBL" id="CAKKNE010000001">
    <property type="protein sequence ID" value="CAH0364017.1"/>
    <property type="molecule type" value="Genomic_DNA"/>
</dbReference>
<evidence type="ECO:0000256" key="1">
    <source>
        <dbReference type="SAM" id="MobiDB-lite"/>
    </source>
</evidence>
<dbReference type="Pfam" id="PF03159">
    <property type="entry name" value="XRN_N"/>
    <property type="match status" value="1"/>
</dbReference>
<feature type="region of interest" description="Disordered" evidence="1">
    <location>
        <begin position="672"/>
        <end position="738"/>
    </location>
</feature>
<feature type="compositionally biased region" description="Pro residues" evidence="1">
    <location>
        <begin position="686"/>
        <end position="696"/>
    </location>
</feature>
<dbReference type="GO" id="GO:0004534">
    <property type="term" value="F:5'-3' RNA exonuclease activity"/>
    <property type="evidence" value="ECO:0007669"/>
    <property type="project" value="TreeGrafter"/>
</dbReference>
<accession>A0A8J2S3G2</accession>